<evidence type="ECO:0000256" key="1">
    <source>
        <dbReference type="SAM" id="MobiDB-lite"/>
    </source>
</evidence>
<accession>A0AAV0ZAD0</accession>
<evidence type="ECO:0008006" key="5">
    <source>
        <dbReference type="Google" id="ProtNLM"/>
    </source>
</evidence>
<gene>
    <name evidence="3" type="ORF">VFH_I188160</name>
</gene>
<dbReference type="InterPro" id="IPR012488">
    <property type="entry name" value="Nod_GRP"/>
</dbReference>
<evidence type="ECO:0000313" key="4">
    <source>
        <dbReference type="Proteomes" id="UP001157006"/>
    </source>
</evidence>
<feature type="signal peptide" evidence="2">
    <location>
        <begin position="1"/>
        <end position="20"/>
    </location>
</feature>
<dbReference type="Pfam" id="PF07806">
    <property type="entry name" value="Nod_GRP"/>
    <property type="match status" value="2"/>
</dbReference>
<name>A0AAV0ZAD0_VICFA</name>
<dbReference type="Proteomes" id="UP001157006">
    <property type="component" value="Chromosome 1S"/>
</dbReference>
<feature type="compositionally biased region" description="Basic and acidic residues" evidence="1">
    <location>
        <begin position="103"/>
        <end position="120"/>
    </location>
</feature>
<protein>
    <recommendedName>
        <fullName evidence="5">Nodule-specific Glycine Rich Peptide</fullName>
    </recommendedName>
</protein>
<organism evidence="3 4">
    <name type="scientific">Vicia faba</name>
    <name type="common">Broad bean</name>
    <name type="synonym">Faba vulgaris</name>
    <dbReference type="NCBI Taxonomy" id="3906"/>
    <lineage>
        <taxon>Eukaryota</taxon>
        <taxon>Viridiplantae</taxon>
        <taxon>Streptophyta</taxon>
        <taxon>Embryophyta</taxon>
        <taxon>Tracheophyta</taxon>
        <taxon>Spermatophyta</taxon>
        <taxon>Magnoliopsida</taxon>
        <taxon>eudicotyledons</taxon>
        <taxon>Gunneridae</taxon>
        <taxon>Pentapetalae</taxon>
        <taxon>rosids</taxon>
        <taxon>fabids</taxon>
        <taxon>Fabales</taxon>
        <taxon>Fabaceae</taxon>
        <taxon>Papilionoideae</taxon>
        <taxon>50 kb inversion clade</taxon>
        <taxon>NPAAA clade</taxon>
        <taxon>Hologalegina</taxon>
        <taxon>IRL clade</taxon>
        <taxon>Fabeae</taxon>
        <taxon>Vicia</taxon>
    </lineage>
</organism>
<feature type="chain" id="PRO_5043572553" description="Nodule-specific Glycine Rich Peptide" evidence="2">
    <location>
        <begin position="21"/>
        <end position="137"/>
    </location>
</feature>
<evidence type="ECO:0000313" key="3">
    <source>
        <dbReference type="EMBL" id="CAI8595376.1"/>
    </source>
</evidence>
<feature type="compositionally biased region" description="Basic and acidic residues" evidence="1">
    <location>
        <begin position="64"/>
        <end position="90"/>
    </location>
</feature>
<dbReference type="AlphaFoldDB" id="A0AAV0ZAD0"/>
<keyword evidence="4" id="KW-1185">Reference proteome</keyword>
<sequence>MKIKFLVFMFFLCTLILISTVEVETFKGWNQFGAIEETKTKYGIDSWRDWGGSFWGDEEVDTGGGDKDGGYGRGEKGKKESKNGKDDWRDWGGSFWGDEEGNGGERGKKGGQERGEKGKGEINQSGIDNERGYNGGN</sequence>
<evidence type="ECO:0000256" key="2">
    <source>
        <dbReference type="SAM" id="SignalP"/>
    </source>
</evidence>
<dbReference type="EMBL" id="OX451735">
    <property type="protein sequence ID" value="CAI8595376.1"/>
    <property type="molecule type" value="Genomic_DNA"/>
</dbReference>
<feature type="region of interest" description="Disordered" evidence="1">
    <location>
        <begin position="55"/>
        <end position="137"/>
    </location>
</feature>
<reference evidence="3 4" key="1">
    <citation type="submission" date="2023-01" db="EMBL/GenBank/DDBJ databases">
        <authorList>
            <person name="Kreplak J."/>
        </authorList>
    </citation>
    <scope>NUCLEOTIDE SEQUENCE [LARGE SCALE GENOMIC DNA]</scope>
</reference>
<keyword evidence="2" id="KW-0732">Signal</keyword>
<proteinExistence type="predicted"/>